<name>A0A1T5F6A9_9BACT</name>
<keyword evidence="2" id="KW-1185">Reference proteome</keyword>
<dbReference type="OrthoDB" id="9808473at2"/>
<proteinExistence type="predicted"/>
<dbReference type="AlphaFoldDB" id="A0A1T5F6A9"/>
<evidence type="ECO:0000313" key="1">
    <source>
        <dbReference type="EMBL" id="SKB91679.1"/>
    </source>
</evidence>
<reference evidence="2" key="1">
    <citation type="submission" date="2017-02" db="EMBL/GenBank/DDBJ databases">
        <authorList>
            <person name="Varghese N."/>
            <person name="Submissions S."/>
        </authorList>
    </citation>
    <scope>NUCLEOTIDE SEQUENCE [LARGE SCALE GENOMIC DNA]</scope>
    <source>
        <strain evidence="2">DSM 22270</strain>
    </source>
</reference>
<gene>
    <name evidence="1" type="ORF">SAMN05660293_02829</name>
</gene>
<accession>A0A1T5F6A9</accession>
<dbReference type="STRING" id="651661.SAMN05660293_02829"/>
<evidence type="ECO:0000313" key="2">
    <source>
        <dbReference type="Proteomes" id="UP000190897"/>
    </source>
</evidence>
<dbReference type="Pfam" id="PF11306">
    <property type="entry name" value="DUF3108"/>
    <property type="match status" value="1"/>
</dbReference>
<protein>
    <recommendedName>
        <fullName evidence="3">DUF3108 domain-containing protein</fullName>
    </recommendedName>
</protein>
<dbReference type="RefSeq" id="WP_082215391.1">
    <property type="nucleotide sequence ID" value="NZ_FUZA01000003.1"/>
</dbReference>
<sequence>MKRSYIVIIALITFSLFFSFRQFEQQAAENRVISNKSFGPGERVEYRVHYGFINAAEAKVEVGKSVSMINNRPCFRVNVSGRTVGAFDLISRVRDTWRSYIDTTAILPHMFERQIQENKYRKEERVMFNHNRDQAVSSIKDETKTFNVPNNIHDIISGYFYLRTINFDRVSEGDVIEVPTFFDGEVYKLRVRYVGKDVIKTKFGKTKVLRINPLIPDNKFFKGEGAMKLWVSDDSNKIPLKAEVELKIGSLEMDLKSYKGLKKDLVWF</sequence>
<evidence type="ECO:0008006" key="3">
    <source>
        <dbReference type="Google" id="ProtNLM"/>
    </source>
</evidence>
<dbReference type="EMBL" id="FUZA01000003">
    <property type="protein sequence ID" value="SKB91679.1"/>
    <property type="molecule type" value="Genomic_DNA"/>
</dbReference>
<organism evidence="1 2">
    <name type="scientific">Dyadobacter psychrophilus</name>
    <dbReference type="NCBI Taxonomy" id="651661"/>
    <lineage>
        <taxon>Bacteria</taxon>
        <taxon>Pseudomonadati</taxon>
        <taxon>Bacteroidota</taxon>
        <taxon>Cytophagia</taxon>
        <taxon>Cytophagales</taxon>
        <taxon>Spirosomataceae</taxon>
        <taxon>Dyadobacter</taxon>
    </lineage>
</organism>
<dbReference type="InterPro" id="IPR021457">
    <property type="entry name" value="DUF3108"/>
</dbReference>
<dbReference type="Proteomes" id="UP000190897">
    <property type="component" value="Unassembled WGS sequence"/>
</dbReference>